<dbReference type="EC" id="2.6.1.1" evidence="4"/>
<evidence type="ECO:0000256" key="5">
    <source>
        <dbReference type="ARBA" id="ARBA00022576"/>
    </source>
</evidence>
<accession>G0V0E4</accession>
<evidence type="ECO:0000256" key="8">
    <source>
        <dbReference type="ARBA" id="ARBA00030923"/>
    </source>
</evidence>
<dbReference type="Gene3D" id="3.90.1150.10">
    <property type="entry name" value="Aspartate Aminotransferase, domain 1"/>
    <property type="match status" value="1"/>
</dbReference>
<dbReference type="GO" id="GO:0004069">
    <property type="term" value="F:L-aspartate:2-oxoglutarate aminotransferase activity"/>
    <property type="evidence" value="ECO:0007669"/>
    <property type="project" value="UniProtKB-EC"/>
</dbReference>
<evidence type="ECO:0000256" key="7">
    <source>
        <dbReference type="ARBA" id="ARBA00022898"/>
    </source>
</evidence>
<dbReference type="Gene3D" id="3.40.640.10">
    <property type="entry name" value="Type I PLP-dependent aspartate aminotransferase-like (Major domain)"/>
    <property type="match status" value="1"/>
</dbReference>
<evidence type="ECO:0000256" key="1">
    <source>
        <dbReference type="ARBA" id="ARBA00001933"/>
    </source>
</evidence>
<evidence type="ECO:0000259" key="9">
    <source>
        <dbReference type="Pfam" id="PF00155"/>
    </source>
</evidence>
<evidence type="ECO:0000256" key="6">
    <source>
        <dbReference type="ARBA" id="ARBA00022679"/>
    </source>
</evidence>
<dbReference type="PANTHER" id="PTHR11879">
    <property type="entry name" value="ASPARTATE AMINOTRANSFERASE"/>
    <property type="match status" value="1"/>
</dbReference>
<dbReference type="NCBIfam" id="NF006719">
    <property type="entry name" value="PRK09257.1"/>
    <property type="match status" value="1"/>
</dbReference>
<feature type="domain" description="Aminotransferase class I/classII large" evidence="9">
    <location>
        <begin position="50"/>
        <end position="412"/>
    </location>
</feature>
<dbReference type="VEuPathDB" id="TriTrypDB:TcIL3000.11.5260"/>
<dbReference type="FunFam" id="3.90.1150.10:FF:000001">
    <property type="entry name" value="Aspartate aminotransferase"/>
    <property type="match status" value="1"/>
</dbReference>
<dbReference type="InterPro" id="IPR015422">
    <property type="entry name" value="PyrdxlP-dep_Trfase_small"/>
</dbReference>
<evidence type="ECO:0000256" key="2">
    <source>
        <dbReference type="ARBA" id="ARBA00007441"/>
    </source>
</evidence>
<protein>
    <recommendedName>
        <fullName evidence="4">aspartate transaminase</fullName>
        <ecNumber evidence="4">2.6.1.1</ecNumber>
    </recommendedName>
    <alternativeName>
        <fullName evidence="8">Transaminase A</fullName>
    </alternativeName>
</protein>
<dbReference type="AlphaFoldDB" id="G0V0E4"/>
<evidence type="ECO:0000313" key="10">
    <source>
        <dbReference type="EMBL" id="CCC95115.1"/>
    </source>
</evidence>
<gene>
    <name evidence="10" type="ORF">TCIL3000_11_5260</name>
</gene>
<evidence type="ECO:0000256" key="4">
    <source>
        <dbReference type="ARBA" id="ARBA00012753"/>
    </source>
</evidence>
<dbReference type="InterPro" id="IPR000796">
    <property type="entry name" value="Asp_trans"/>
</dbReference>
<dbReference type="GO" id="GO:0030170">
    <property type="term" value="F:pyridoxal phosphate binding"/>
    <property type="evidence" value="ECO:0007669"/>
    <property type="project" value="InterPro"/>
</dbReference>
<dbReference type="PRINTS" id="PR00799">
    <property type="entry name" value="TRANSAMINASE"/>
</dbReference>
<comment type="subunit">
    <text evidence="3">Homodimer.</text>
</comment>
<dbReference type="Pfam" id="PF00155">
    <property type="entry name" value="Aminotran_1_2"/>
    <property type="match status" value="1"/>
</dbReference>
<name>G0V0E4_TRYCI</name>
<organism evidence="10">
    <name type="scientific">Trypanosoma congolense (strain IL3000)</name>
    <dbReference type="NCBI Taxonomy" id="1068625"/>
    <lineage>
        <taxon>Eukaryota</taxon>
        <taxon>Discoba</taxon>
        <taxon>Euglenozoa</taxon>
        <taxon>Kinetoplastea</taxon>
        <taxon>Metakinetoplastina</taxon>
        <taxon>Trypanosomatida</taxon>
        <taxon>Trypanosomatidae</taxon>
        <taxon>Trypanosoma</taxon>
        <taxon>Nannomonas</taxon>
    </lineage>
</organism>
<keyword evidence="7" id="KW-0663">Pyridoxal phosphate</keyword>
<keyword evidence="6 10" id="KW-0808">Transferase</keyword>
<dbReference type="CDD" id="cd00609">
    <property type="entry name" value="AAT_like"/>
    <property type="match status" value="1"/>
</dbReference>
<keyword evidence="5 10" id="KW-0032">Aminotransferase</keyword>
<dbReference type="InterPro" id="IPR015424">
    <property type="entry name" value="PyrdxlP-dep_Trfase"/>
</dbReference>
<dbReference type="EMBL" id="HE575324">
    <property type="protein sequence ID" value="CCC95115.1"/>
    <property type="molecule type" value="Genomic_DNA"/>
</dbReference>
<sequence length="417" mass="45975">MFSPTKGREAAKVAMSGQRFLGSIFADVPMGEPDPILGLGQEFRKDPATTKVNLGIGVYRDDSDKPFVLESVKQASVGDDMDYAPVIGVPGFLESVQQLCFGPRCAALKDGRIASCQSLGGTGALRVGGDLLRSFFNGCDRIYGPDVGYPNHKNIFGKAGLELIPYPYYNPATKGLNLHGMLKHLEDVPERSVVLFHACAHNPTGVDPTHDEWLEVCKVITRRHLVPFIDMAYQGFATGDIEYDAFLPRCLVDMVPNILVAQSFSKNFGLYGHRCGALHVSATDSNEAERIMSQLAILIRPMYSNGPIFGARVVNSILNDSRLTELWMKELRSMSSRIVDVRKRLVSELKACGSTHDWSHIERQVGMMAYTGLTKEQVLLLKSKYHIYMTLNGRAAVSGLNSTNVEYVARAIHDVTK</sequence>
<dbReference type="SUPFAM" id="SSF53383">
    <property type="entry name" value="PLP-dependent transferases"/>
    <property type="match status" value="1"/>
</dbReference>
<comment type="similarity">
    <text evidence="2">Belongs to the class-I pyridoxal-phosphate-dependent aminotransferase family.</text>
</comment>
<comment type="cofactor">
    <cofactor evidence="1">
        <name>pyridoxal 5'-phosphate</name>
        <dbReference type="ChEBI" id="CHEBI:597326"/>
    </cofactor>
</comment>
<evidence type="ECO:0000256" key="3">
    <source>
        <dbReference type="ARBA" id="ARBA00011738"/>
    </source>
</evidence>
<dbReference type="GO" id="GO:0005739">
    <property type="term" value="C:mitochondrion"/>
    <property type="evidence" value="ECO:0007669"/>
    <property type="project" value="TreeGrafter"/>
</dbReference>
<proteinExistence type="inferred from homology"/>
<dbReference type="GO" id="GO:0006520">
    <property type="term" value="P:amino acid metabolic process"/>
    <property type="evidence" value="ECO:0007669"/>
    <property type="project" value="InterPro"/>
</dbReference>
<dbReference type="InterPro" id="IPR004839">
    <property type="entry name" value="Aminotransferase_I/II_large"/>
</dbReference>
<dbReference type="PANTHER" id="PTHR11879:SF22">
    <property type="entry name" value="ASPARTATE AMINOTRANSFERASE, MITOCHONDRIAL"/>
    <property type="match status" value="1"/>
</dbReference>
<reference evidence="10" key="1">
    <citation type="journal article" date="2012" name="Proc. Natl. Acad. Sci. U.S.A.">
        <title>Antigenic diversity is generated by distinct evolutionary mechanisms in African trypanosome species.</title>
        <authorList>
            <person name="Jackson A.P."/>
            <person name="Berry A."/>
            <person name="Aslett M."/>
            <person name="Allison H.C."/>
            <person name="Burton P."/>
            <person name="Vavrova-Anderson J."/>
            <person name="Brown R."/>
            <person name="Browne H."/>
            <person name="Corton N."/>
            <person name="Hauser H."/>
            <person name="Gamble J."/>
            <person name="Gilderthorp R."/>
            <person name="Marcello L."/>
            <person name="McQuillan J."/>
            <person name="Otto T.D."/>
            <person name="Quail M.A."/>
            <person name="Sanders M.J."/>
            <person name="van Tonder A."/>
            <person name="Ginger M.L."/>
            <person name="Field M.C."/>
            <person name="Barry J.D."/>
            <person name="Hertz-Fowler C."/>
            <person name="Berriman M."/>
        </authorList>
    </citation>
    <scope>NUCLEOTIDE SEQUENCE</scope>
    <source>
        <strain evidence="10">IL3000</strain>
    </source>
</reference>
<dbReference type="FunFam" id="3.40.640.10:FF:000066">
    <property type="entry name" value="Aspartate aminotransferase"/>
    <property type="match status" value="1"/>
</dbReference>
<dbReference type="InterPro" id="IPR015421">
    <property type="entry name" value="PyrdxlP-dep_Trfase_major"/>
</dbReference>